<dbReference type="Gene3D" id="3.40.50.2020">
    <property type="match status" value="1"/>
</dbReference>
<dbReference type="Pfam" id="PF18912">
    <property type="entry name" value="DZR_2"/>
    <property type="match status" value="1"/>
</dbReference>
<organism evidence="3 4">
    <name type="scientific">Spectribacter hydrogenoxidans</name>
    <dbReference type="NCBI Taxonomy" id="3075608"/>
    <lineage>
        <taxon>Bacteria</taxon>
        <taxon>Pseudomonadati</taxon>
        <taxon>Pseudomonadota</taxon>
        <taxon>Gammaproteobacteria</taxon>
        <taxon>Salinisphaerales</taxon>
        <taxon>Salinisphaeraceae</taxon>
        <taxon>Spectribacter</taxon>
    </lineage>
</organism>
<dbReference type="PANTHER" id="PTHR47505:SF1">
    <property type="entry name" value="DNA UTILIZATION PROTEIN YHGH"/>
    <property type="match status" value="1"/>
</dbReference>
<feature type="domain" description="Double zinc ribbon" evidence="2">
    <location>
        <begin position="13"/>
        <end position="66"/>
    </location>
</feature>
<dbReference type="PANTHER" id="PTHR47505">
    <property type="entry name" value="DNA UTILIZATION PROTEIN YHGH"/>
    <property type="match status" value="1"/>
</dbReference>
<evidence type="ECO:0000256" key="1">
    <source>
        <dbReference type="ARBA" id="ARBA00008007"/>
    </source>
</evidence>
<protein>
    <submittedName>
        <fullName evidence="3">ComF family protein</fullName>
    </submittedName>
</protein>
<evidence type="ECO:0000313" key="4">
    <source>
        <dbReference type="Proteomes" id="UP001251857"/>
    </source>
</evidence>
<sequence>MTVNSWLRSAQSIAYPPHCLLCGAPGQPDRDLCAGCDHDLPRLGDICATCALPLPGATATRCARCLQTPPPQDAAVAALDYAAPVDWLITRLKFSRQVSHGPLLAALLADRLAAAGTDADMLVPVPLHPRRRRERGFNQAAEIAAGLRRHLGVPVRPDLAMRRRETGHQADLPARERAANVRGAFRVAAPVAGYRIAVVDDVITTGHTVAELARTLIAAGADRVEVWAPARAPAPGGRQ</sequence>
<dbReference type="InterPro" id="IPR029057">
    <property type="entry name" value="PRTase-like"/>
</dbReference>
<evidence type="ECO:0000313" key="3">
    <source>
        <dbReference type="EMBL" id="MDT0634225.1"/>
    </source>
</evidence>
<comment type="similarity">
    <text evidence="1">Belongs to the ComF/GntX family.</text>
</comment>
<dbReference type="InterPro" id="IPR051910">
    <property type="entry name" value="ComF/GntX_DNA_util-trans"/>
</dbReference>
<evidence type="ECO:0000259" key="2">
    <source>
        <dbReference type="Pfam" id="PF18912"/>
    </source>
</evidence>
<name>A0ABU3BY83_9GAMM</name>
<dbReference type="InterPro" id="IPR000836">
    <property type="entry name" value="PRTase_dom"/>
</dbReference>
<reference evidence="3 4" key="1">
    <citation type="submission" date="2023-09" db="EMBL/GenBank/DDBJ databases">
        <authorList>
            <person name="Rey-Velasco X."/>
        </authorList>
    </citation>
    <scope>NUCLEOTIDE SEQUENCE [LARGE SCALE GENOMIC DNA]</scope>
    <source>
        <strain evidence="3 4">W335</strain>
    </source>
</reference>
<proteinExistence type="inferred from homology"/>
<dbReference type="InterPro" id="IPR044005">
    <property type="entry name" value="DZR_2"/>
</dbReference>
<dbReference type="EMBL" id="JAVRIB010000004">
    <property type="protein sequence ID" value="MDT0634225.1"/>
    <property type="molecule type" value="Genomic_DNA"/>
</dbReference>
<dbReference type="Proteomes" id="UP001251857">
    <property type="component" value="Unassembled WGS sequence"/>
</dbReference>
<dbReference type="CDD" id="cd06223">
    <property type="entry name" value="PRTases_typeI"/>
    <property type="match status" value="1"/>
</dbReference>
<gene>
    <name evidence="3" type="ORF">RM532_04580</name>
</gene>
<dbReference type="SUPFAM" id="SSF53271">
    <property type="entry name" value="PRTase-like"/>
    <property type="match status" value="1"/>
</dbReference>
<comment type="caution">
    <text evidence="3">The sequence shown here is derived from an EMBL/GenBank/DDBJ whole genome shotgun (WGS) entry which is preliminary data.</text>
</comment>
<keyword evidence="4" id="KW-1185">Reference proteome</keyword>
<accession>A0ABU3BY83</accession>
<dbReference type="RefSeq" id="WP_311651985.1">
    <property type="nucleotide sequence ID" value="NZ_JAVRIB010000004.1"/>
</dbReference>